<protein>
    <submittedName>
        <fullName evidence="1">Uncharacterized protein</fullName>
    </submittedName>
</protein>
<organism evidence="1 2">
    <name type="scientific">Pseudonocardia aurantiaca</name>
    <dbReference type="NCBI Taxonomy" id="75290"/>
    <lineage>
        <taxon>Bacteria</taxon>
        <taxon>Bacillati</taxon>
        <taxon>Actinomycetota</taxon>
        <taxon>Actinomycetes</taxon>
        <taxon>Pseudonocardiales</taxon>
        <taxon>Pseudonocardiaceae</taxon>
        <taxon>Pseudonocardia</taxon>
    </lineage>
</organism>
<name>A0ABW4FXK7_9PSEU</name>
<proteinExistence type="predicted"/>
<dbReference type="Proteomes" id="UP001597145">
    <property type="component" value="Unassembled WGS sequence"/>
</dbReference>
<accession>A0ABW4FXK7</accession>
<reference evidence="2" key="1">
    <citation type="journal article" date="2019" name="Int. J. Syst. Evol. Microbiol.">
        <title>The Global Catalogue of Microorganisms (GCM) 10K type strain sequencing project: providing services to taxonomists for standard genome sequencing and annotation.</title>
        <authorList>
            <consortium name="The Broad Institute Genomics Platform"/>
            <consortium name="The Broad Institute Genome Sequencing Center for Infectious Disease"/>
            <person name="Wu L."/>
            <person name="Ma J."/>
        </authorList>
    </citation>
    <scope>NUCLEOTIDE SEQUENCE [LARGE SCALE GENOMIC DNA]</scope>
    <source>
        <strain evidence="2">JCM 12165</strain>
    </source>
</reference>
<evidence type="ECO:0000313" key="2">
    <source>
        <dbReference type="Proteomes" id="UP001597145"/>
    </source>
</evidence>
<sequence>MVTGLSRTRIDVAFISQLLNEAGDAHSSRVIAVFLRRLDDMIEQLSNIDHPLDR</sequence>
<comment type="caution">
    <text evidence="1">The sequence shown here is derived from an EMBL/GenBank/DDBJ whole genome shotgun (WGS) entry which is preliminary data.</text>
</comment>
<dbReference type="EMBL" id="JBHUCP010000045">
    <property type="protein sequence ID" value="MFD1534780.1"/>
    <property type="molecule type" value="Genomic_DNA"/>
</dbReference>
<keyword evidence="2" id="KW-1185">Reference proteome</keyword>
<dbReference type="RefSeq" id="WP_343982444.1">
    <property type="nucleotide sequence ID" value="NZ_BAAAJG010000015.1"/>
</dbReference>
<gene>
    <name evidence="1" type="ORF">ACFSCY_35715</name>
</gene>
<evidence type="ECO:0000313" key="1">
    <source>
        <dbReference type="EMBL" id="MFD1534780.1"/>
    </source>
</evidence>